<feature type="domain" description="AMP-binding enzyme C-terminal" evidence="3">
    <location>
        <begin position="413"/>
        <end position="487"/>
    </location>
</feature>
<feature type="domain" description="AMP-dependent synthetase/ligase" evidence="2">
    <location>
        <begin position="17"/>
        <end position="362"/>
    </location>
</feature>
<accession>A0ABT8SZR1</accession>
<dbReference type="RefSeq" id="WP_302077664.1">
    <property type="nucleotide sequence ID" value="NZ_JAUKWQ010000004.1"/>
</dbReference>
<dbReference type="Gene3D" id="3.40.50.12780">
    <property type="entry name" value="N-terminal domain of ligase-like"/>
    <property type="match status" value="1"/>
</dbReference>
<comment type="caution">
    <text evidence="4">The sequence shown here is derived from an EMBL/GenBank/DDBJ whole genome shotgun (WGS) entry which is preliminary data.</text>
</comment>
<proteinExistence type="predicted"/>
<gene>
    <name evidence="4" type="ORF">Q2T52_15415</name>
</gene>
<dbReference type="EMBL" id="JAUKWQ010000004">
    <property type="protein sequence ID" value="MDO1583476.1"/>
    <property type="molecule type" value="Genomic_DNA"/>
</dbReference>
<name>A0ABT8SZR1_9HYPH</name>
<dbReference type="PANTHER" id="PTHR43767">
    <property type="entry name" value="LONG-CHAIN-FATTY-ACID--COA LIGASE"/>
    <property type="match status" value="1"/>
</dbReference>
<dbReference type="InterPro" id="IPR020845">
    <property type="entry name" value="AMP-binding_CS"/>
</dbReference>
<dbReference type="Proteomes" id="UP001169006">
    <property type="component" value="Unassembled WGS sequence"/>
</dbReference>
<reference evidence="4" key="2">
    <citation type="submission" date="2023-07" db="EMBL/GenBank/DDBJ databases">
        <authorList>
            <person name="Sun H."/>
        </authorList>
    </citation>
    <scope>NUCLEOTIDE SEQUENCE</scope>
    <source>
        <strain evidence="4">05753</strain>
    </source>
</reference>
<organism evidence="4 5">
    <name type="scientific">Rhizobium oryzicola</name>
    <dbReference type="NCBI Taxonomy" id="1232668"/>
    <lineage>
        <taxon>Bacteria</taxon>
        <taxon>Pseudomonadati</taxon>
        <taxon>Pseudomonadota</taxon>
        <taxon>Alphaproteobacteria</taxon>
        <taxon>Hyphomicrobiales</taxon>
        <taxon>Rhizobiaceae</taxon>
        <taxon>Rhizobium/Agrobacterium group</taxon>
        <taxon>Rhizobium</taxon>
    </lineage>
</organism>
<dbReference type="SUPFAM" id="SSF56801">
    <property type="entry name" value="Acetyl-CoA synthetase-like"/>
    <property type="match status" value="1"/>
</dbReference>
<sequence length="505" mass="54402">MIPIKMLQRGLRINAQGVALVDGELSLTYMELARHVDAFADYLQKTLPEPQARIGLCAHNNWQHVVAMLGIFASGHTWVPLNPRNSREELEGIAFASELSLVVTDHEFLPLFEKLELPLVLAAGGAQDRDGIAALCGRHAGCHPTEVLNPDEGIMAIKFTGGTTGSPKGVMQPYRAFMNCIASMLTVFGFGQDERMLTVAPLTHGAGTFILPVLAVGGCIVLLDGAKAPRISDVMIEQRITASFMPPTLIYSLMDHAIENGMQFPALRHLIYGAAPMPSSKVRQAQEVFGPCLAAIYGQTEAPTMITAITASELCDAQNIGSVGRPCPYNDVQIMGPGGDFLPVGETGEVVVKGDLVMRGYLNRPDLTASTIVNGWLHTGDLGSFDERGYLTLKGRSRDVIISGGFNVYPADVEAAIARHPDVRHVTVIAREDDYWGERVEAAVVCAENSLITPAELIAFAREQVGPVRSPKAIHFLSEMPTNPVGKVTRRDVLSAVEALESEGA</sequence>
<dbReference type="InterPro" id="IPR025110">
    <property type="entry name" value="AMP-bd_C"/>
</dbReference>
<dbReference type="Pfam" id="PF00501">
    <property type="entry name" value="AMP-binding"/>
    <property type="match status" value="1"/>
</dbReference>
<keyword evidence="1" id="KW-0479">Metal-binding</keyword>
<evidence type="ECO:0000259" key="2">
    <source>
        <dbReference type="Pfam" id="PF00501"/>
    </source>
</evidence>
<evidence type="ECO:0000256" key="1">
    <source>
        <dbReference type="ARBA" id="ARBA00022723"/>
    </source>
</evidence>
<reference evidence="4" key="1">
    <citation type="journal article" date="2015" name="Int. J. Syst. Evol. Microbiol.">
        <title>Rhizobium oryzicola sp. nov., potential plant-growth-promoting endophytic bacteria isolated from rice roots.</title>
        <authorList>
            <person name="Zhang X.X."/>
            <person name="Gao J.S."/>
            <person name="Cao Y.H."/>
            <person name="Sheirdil R.A."/>
            <person name="Wang X.C."/>
            <person name="Zhang L."/>
        </authorList>
    </citation>
    <scope>NUCLEOTIDE SEQUENCE</scope>
    <source>
        <strain evidence="4">05753</strain>
    </source>
</reference>
<evidence type="ECO:0000259" key="3">
    <source>
        <dbReference type="Pfam" id="PF13193"/>
    </source>
</evidence>
<dbReference type="PANTHER" id="PTHR43767:SF7">
    <property type="entry name" value="MEDIUM_LONG-CHAIN-FATTY-ACID--COA LIGASE FADD8"/>
    <property type="match status" value="1"/>
</dbReference>
<evidence type="ECO:0000313" key="4">
    <source>
        <dbReference type="EMBL" id="MDO1583476.1"/>
    </source>
</evidence>
<protein>
    <submittedName>
        <fullName evidence="4">AMP-binding protein</fullName>
    </submittedName>
</protein>
<dbReference type="InterPro" id="IPR000873">
    <property type="entry name" value="AMP-dep_synth/lig_dom"/>
</dbReference>
<evidence type="ECO:0000313" key="5">
    <source>
        <dbReference type="Proteomes" id="UP001169006"/>
    </source>
</evidence>
<dbReference type="Gene3D" id="3.30.300.30">
    <property type="match status" value="1"/>
</dbReference>
<dbReference type="InterPro" id="IPR050237">
    <property type="entry name" value="ATP-dep_AMP-bd_enzyme"/>
</dbReference>
<dbReference type="PROSITE" id="PS00455">
    <property type="entry name" value="AMP_BINDING"/>
    <property type="match status" value="1"/>
</dbReference>
<dbReference type="InterPro" id="IPR042099">
    <property type="entry name" value="ANL_N_sf"/>
</dbReference>
<dbReference type="Pfam" id="PF13193">
    <property type="entry name" value="AMP-binding_C"/>
    <property type="match status" value="1"/>
</dbReference>
<dbReference type="InterPro" id="IPR045851">
    <property type="entry name" value="AMP-bd_C_sf"/>
</dbReference>
<keyword evidence="5" id="KW-1185">Reference proteome</keyword>